<evidence type="ECO:0000313" key="2">
    <source>
        <dbReference type="Proteomes" id="UP001323405"/>
    </source>
</evidence>
<dbReference type="EMBL" id="JAFFHA010000004">
    <property type="protein sequence ID" value="KAK4657450.1"/>
    <property type="molecule type" value="Genomic_DNA"/>
</dbReference>
<evidence type="ECO:0000313" key="1">
    <source>
        <dbReference type="EMBL" id="KAK4657450.1"/>
    </source>
</evidence>
<protein>
    <submittedName>
        <fullName evidence="1">Uncharacterized protein</fullName>
    </submittedName>
</protein>
<sequence length="46" mass="5119">MLTRTSCPFRHFFLDQHGQPTREPTIIGIGSWQAQGAVSTMKTDGL</sequence>
<name>A0ABR0GNX6_9PEZI</name>
<gene>
    <name evidence="1" type="ORF">QC762_0045980</name>
</gene>
<proteinExistence type="predicted"/>
<dbReference type="RefSeq" id="XP_062746423.1">
    <property type="nucleotide sequence ID" value="XM_062883420.1"/>
</dbReference>
<comment type="caution">
    <text evidence="1">The sequence shown here is derived from an EMBL/GenBank/DDBJ whole genome shotgun (WGS) entry which is preliminary data.</text>
</comment>
<accession>A0ABR0GNX6</accession>
<keyword evidence="2" id="KW-1185">Reference proteome</keyword>
<reference evidence="1 2" key="1">
    <citation type="journal article" date="2023" name="bioRxiv">
        <title>High-quality genome assemblies of four members of thePodospora anserinaspecies complex.</title>
        <authorList>
            <person name="Ament-Velasquez S.L."/>
            <person name="Vogan A.A."/>
            <person name="Wallerman O."/>
            <person name="Hartmann F."/>
            <person name="Gautier V."/>
            <person name="Silar P."/>
            <person name="Giraud T."/>
            <person name="Johannesson H."/>
        </authorList>
    </citation>
    <scope>NUCLEOTIDE SEQUENCE [LARGE SCALE GENOMIC DNA]</scope>
    <source>
        <strain evidence="1 2">CBS 415.72m</strain>
    </source>
</reference>
<organism evidence="1 2">
    <name type="scientific">Podospora pseudocomata</name>
    <dbReference type="NCBI Taxonomy" id="2093779"/>
    <lineage>
        <taxon>Eukaryota</taxon>
        <taxon>Fungi</taxon>
        <taxon>Dikarya</taxon>
        <taxon>Ascomycota</taxon>
        <taxon>Pezizomycotina</taxon>
        <taxon>Sordariomycetes</taxon>
        <taxon>Sordariomycetidae</taxon>
        <taxon>Sordariales</taxon>
        <taxon>Podosporaceae</taxon>
        <taxon>Podospora</taxon>
    </lineage>
</organism>
<dbReference type="GeneID" id="87903012"/>
<dbReference type="Proteomes" id="UP001323405">
    <property type="component" value="Unassembled WGS sequence"/>
</dbReference>